<evidence type="ECO:0000313" key="2">
    <source>
        <dbReference type="EMBL" id="KAL1895904.1"/>
    </source>
</evidence>
<dbReference type="InterPro" id="IPR035979">
    <property type="entry name" value="RBD_domain_sf"/>
</dbReference>
<organism evidence="2 3">
    <name type="scientific">Sporothrix stenoceras</name>
    <dbReference type="NCBI Taxonomy" id="5173"/>
    <lineage>
        <taxon>Eukaryota</taxon>
        <taxon>Fungi</taxon>
        <taxon>Dikarya</taxon>
        <taxon>Ascomycota</taxon>
        <taxon>Pezizomycotina</taxon>
        <taxon>Sordariomycetes</taxon>
        <taxon>Sordariomycetidae</taxon>
        <taxon>Ophiostomatales</taxon>
        <taxon>Ophiostomataceae</taxon>
        <taxon>Sporothrix</taxon>
    </lineage>
</organism>
<feature type="region of interest" description="Disordered" evidence="1">
    <location>
        <begin position="93"/>
        <end position="137"/>
    </location>
</feature>
<feature type="compositionally biased region" description="Polar residues" evidence="1">
    <location>
        <begin position="173"/>
        <end position="182"/>
    </location>
</feature>
<evidence type="ECO:0008006" key="4">
    <source>
        <dbReference type="Google" id="ProtNLM"/>
    </source>
</evidence>
<feature type="compositionally biased region" description="Basic and acidic residues" evidence="1">
    <location>
        <begin position="310"/>
        <end position="325"/>
    </location>
</feature>
<dbReference type="EMBL" id="JAWCUI010000025">
    <property type="protein sequence ID" value="KAL1895904.1"/>
    <property type="molecule type" value="Genomic_DNA"/>
</dbReference>
<feature type="region of interest" description="Disordered" evidence="1">
    <location>
        <begin position="310"/>
        <end position="334"/>
    </location>
</feature>
<feature type="region of interest" description="Disordered" evidence="1">
    <location>
        <begin position="173"/>
        <end position="214"/>
    </location>
</feature>
<feature type="compositionally biased region" description="Low complexity" evidence="1">
    <location>
        <begin position="93"/>
        <end position="103"/>
    </location>
</feature>
<sequence length="768" mass="83126">MASHHPRSGPPTSAEAIWHSRRVKQLEAEIGLLKEQLSSVSVKNAHNLLFLSQVYNITLLRIDSAEAIASIKKLMEKNIKSIMTAATVATGGFSSSGSGQTVTPPSTGPASERSDNVNSGDEGDDSSHHDLLSSSTATEMNKSIVAKVIVPKKDIKKSSEQVVKMPVKQQIKQVASASHFSHSQAKQQAKQLAKSQSRANPQGSVKPKHAGGQIANGVVEKNKDSDDIWQEFSLEEELEGIADAPAMSRAAMRAVLREKEEANRKRMRESADEKRRIAEQEGHILKQTFLRPADPVVMPNVEMSRSFDYAKPDRRNGKSVERNTTEYHAGPATPPEALVPVAAVPVVNPLANEKTPVQTPKLAAPASLRTKIVDVDSDIDEIYQSSGIINVEYGSPKNADRFGIVFNPSKLGPARVAEVTGTRNGDDNRRSVLVQNIPPEFSMHKLLAHVRGGKVVIARLVPDTMGPGQGQVAMITFTTAEEAANCKAITSKLLAHSEKWEGFPLSAETKMTISLLPTPTYPSRETIVSAGSAGTELNTAEEKTRCVIVDGFPKGFINDLSMELLLGPQGFPTKNSILEEMWFAGDNLHMQFTNTQEAEKAHRIASIFHFKKYAAHVRFGPDPCAGKVDSNNFGSLFNGNGIKLASHGYMGLKPLLETVGLASFARSHAEVPVLVKTEKRVAPLNFGVLLRTAREVTQGQDGAQSQACSQAQGSSDNSNSLIDLSFDAALDYSSSGRSSTAVPNWDVFSSRSCRAPWTAHLMTGLDNF</sequence>
<dbReference type="Proteomes" id="UP001583186">
    <property type="component" value="Unassembled WGS sequence"/>
</dbReference>
<name>A0ABR3Z6K4_9PEZI</name>
<dbReference type="SUPFAM" id="SSF54928">
    <property type="entry name" value="RNA-binding domain, RBD"/>
    <property type="match status" value="1"/>
</dbReference>
<reference evidence="2 3" key="1">
    <citation type="journal article" date="2024" name="IMA Fungus">
        <title>IMA Genome - F19 : A genome assembly and annotation guide to empower mycologists, including annotated draft genome sequences of Ceratocystis pirilliformis, Diaporthe australafricana, Fusarium ophioides, Paecilomyces lecythidis, and Sporothrix stenoceras.</title>
        <authorList>
            <person name="Aylward J."/>
            <person name="Wilson A.M."/>
            <person name="Visagie C.M."/>
            <person name="Spraker J."/>
            <person name="Barnes I."/>
            <person name="Buitendag C."/>
            <person name="Ceriani C."/>
            <person name="Del Mar Angel L."/>
            <person name="du Plessis D."/>
            <person name="Fuchs T."/>
            <person name="Gasser K."/>
            <person name="Kramer D."/>
            <person name="Li W."/>
            <person name="Munsamy K."/>
            <person name="Piso A."/>
            <person name="Price J.L."/>
            <person name="Sonnekus B."/>
            <person name="Thomas C."/>
            <person name="van der Nest A."/>
            <person name="van Dijk A."/>
            <person name="van Heerden A."/>
            <person name="van Vuuren N."/>
            <person name="Yilmaz N."/>
            <person name="Duong T.A."/>
            <person name="van der Merwe N.A."/>
            <person name="Wingfield M.J."/>
            <person name="Wingfield B.D."/>
        </authorList>
    </citation>
    <scope>NUCLEOTIDE SEQUENCE [LARGE SCALE GENOMIC DNA]</scope>
    <source>
        <strain evidence="2 3">CMW 5346</strain>
    </source>
</reference>
<comment type="caution">
    <text evidence="2">The sequence shown here is derived from an EMBL/GenBank/DDBJ whole genome shotgun (WGS) entry which is preliminary data.</text>
</comment>
<accession>A0ABR3Z6K4</accession>
<keyword evidence="3" id="KW-1185">Reference proteome</keyword>
<proteinExistence type="predicted"/>
<feature type="compositionally biased region" description="Low complexity" evidence="1">
    <location>
        <begin position="183"/>
        <end position="197"/>
    </location>
</feature>
<evidence type="ECO:0000256" key="1">
    <source>
        <dbReference type="SAM" id="MobiDB-lite"/>
    </source>
</evidence>
<protein>
    <recommendedName>
        <fullName evidence="4">RRM domain-containing protein</fullName>
    </recommendedName>
</protein>
<gene>
    <name evidence="2" type="ORF">Sste5346_005002</name>
</gene>
<evidence type="ECO:0000313" key="3">
    <source>
        <dbReference type="Proteomes" id="UP001583186"/>
    </source>
</evidence>